<feature type="transmembrane region" description="Helical" evidence="8">
    <location>
        <begin position="136"/>
        <end position="159"/>
    </location>
</feature>
<dbReference type="RefSeq" id="WP_242939266.1">
    <property type="nucleotide sequence ID" value="NZ_FQXH01000017.1"/>
</dbReference>
<dbReference type="GO" id="GO:0005886">
    <property type="term" value="C:plasma membrane"/>
    <property type="evidence" value="ECO:0007669"/>
    <property type="project" value="UniProtKB-SubCell"/>
</dbReference>
<protein>
    <recommendedName>
        <fullName evidence="8">Transport permease protein</fullName>
    </recommendedName>
</protein>
<dbReference type="AlphaFoldDB" id="A0A1M5S6J0"/>
<dbReference type="InterPro" id="IPR047817">
    <property type="entry name" value="ABC2_TM_bact-type"/>
</dbReference>
<dbReference type="PANTHER" id="PTHR30413:SF10">
    <property type="entry name" value="CAPSULE POLYSACCHARIDE EXPORT INNER-MEMBRANE PROTEIN CTRC"/>
    <property type="match status" value="1"/>
</dbReference>
<dbReference type="Proteomes" id="UP000242520">
    <property type="component" value="Unassembled WGS sequence"/>
</dbReference>
<name>A0A1M5S6J0_9FIRM</name>
<keyword evidence="4 8" id="KW-1003">Cell membrane</keyword>
<dbReference type="GO" id="GO:0140359">
    <property type="term" value="F:ABC-type transporter activity"/>
    <property type="evidence" value="ECO:0007669"/>
    <property type="project" value="InterPro"/>
</dbReference>
<feature type="transmembrane region" description="Helical" evidence="8">
    <location>
        <begin position="225"/>
        <end position="242"/>
    </location>
</feature>
<accession>A0A1M5S6J0</accession>
<evidence type="ECO:0000256" key="4">
    <source>
        <dbReference type="ARBA" id="ARBA00022475"/>
    </source>
</evidence>
<dbReference type="Pfam" id="PF01061">
    <property type="entry name" value="ABC2_membrane"/>
    <property type="match status" value="1"/>
</dbReference>
<keyword evidence="3 8" id="KW-0813">Transport</keyword>
<dbReference type="InterPro" id="IPR013525">
    <property type="entry name" value="ABC2_TM"/>
</dbReference>
<feature type="transmembrane region" description="Helical" evidence="8">
    <location>
        <begin position="56"/>
        <end position="82"/>
    </location>
</feature>
<evidence type="ECO:0000313" key="10">
    <source>
        <dbReference type="EMBL" id="SHH33898.1"/>
    </source>
</evidence>
<dbReference type="PROSITE" id="PS51012">
    <property type="entry name" value="ABC_TM2"/>
    <property type="match status" value="1"/>
</dbReference>
<feature type="transmembrane region" description="Helical" evidence="8">
    <location>
        <begin position="166"/>
        <end position="184"/>
    </location>
</feature>
<proteinExistence type="inferred from homology"/>
<evidence type="ECO:0000256" key="2">
    <source>
        <dbReference type="ARBA" id="ARBA00007783"/>
    </source>
</evidence>
<keyword evidence="7 8" id="KW-0472">Membrane</keyword>
<sequence length="253" mass="30157">MFIIFELAKNDFKAKYAGSYLGVIWGFIQPIITILVFWFVFQVGFKTPPIEKDIPFILWLVCGMIPWFFFSDGFVNATNCLLEYSYLVKKVVFRVSILPIVKILSSIFVHLFFVVFIFIMFFLYGNKLSIYNIQVFYYSFSIVILLLGLSFITSSINVFLKDTVQIVSIIIQFGFWLTPIFWSYKNIPVKYVKFFKLNPMYYIVQGYRDAFINHVWFWERYNQTIYFWCLSILILTVGVFIFKRLRPHFSDVL</sequence>
<evidence type="ECO:0000256" key="5">
    <source>
        <dbReference type="ARBA" id="ARBA00022692"/>
    </source>
</evidence>
<dbReference type="STRING" id="1123350.SAMN02744040_01644"/>
<feature type="transmembrane region" description="Helical" evidence="8">
    <location>
        <begin position="103"/>
        <end position="124"/>
    </location>
</feature>
<feature type="domain" description="ABC transmembrane type-2" evidence="9">
    <location>
        <begin position="21"/>
        <end position="245"/>
    </location>
</feature>
<comment type="similarity">
    <text evidence="2 8">Belongs to the ABC-2 integral membrane protein family.</text>
</comment>
<dbReference type="PANTHER" id="PTHR30413">
    <property type="entry name" value="INNER MEMBRANE TRANSPORT PERMEASE"/>
    <property type="match status" value="1"/>
</dbReference>
<organism evidence="10 11">
    <name type="scientific">Tepidibacter thalassicus DSM 15285</name>
    <dbReference type="NCBI Taxonomy" id="1123350"/>
    <lineage>
        <taxon>Bacteria</taxon>
        <taxon>Bacillati</taxon>
        <taxon>Bacillota</taxon>
        <taxon>Clostridia</taxon>
        <taxon>Peptostreptococcales</taxon>
        <taxon>Peptostreptococcaceae</taxon>
        <taxon>Tepidibacter</taxon>
    </lineage>
</organism>
<evidence type="ECO:0000256" key="6">
    <source>
        <dbReference type="ARBA" id="ARBA00022989"/>
    </source>
</evidence>
<evidence type="ECO:0000256" key="7">
    <source>
        <dbReference type="ARBA" id="ARBA00023136"/>
    </source>
</evidence>
<evidence type="ECO:0000256" key="1">
    <source>
        <dbReference type="ARBA" id="ARBA00004651"/>
    </source>
</evidence>
<comment type="subcellular location">
    <subcellularLocation>
        <location evidence="1 8">Cell membrane</location>
        <topology evidence="1 8">Multi-pass membrane protein</topology>
    </subcellularLocation>
</comment>
<dbReference type="EMBL" id="FQXH01000017">
    <property type="protein sequence ID" value="SHH33898.1"/>
    <property type="molecule type" value="Genomic_DNA"/>
</dbReference>
<evidence type="ECO:0000256" key="8">
    <source>
        <dbReference type="RuleBase" id="RU361157"/>
    </source>
</evidence>
<evidence type="ECO:0000313" key="11">
    <source>
        <dbReference type="Proteomes" id="UP000242520"/>
    </source>
</evidence>
<dbReference type="GO" id="GO:0015920">
    <property type="term" value="P:lipopolysaccharide transport"/>
    <property type="evidence" value="ECO:0007669"/>
    <property type="project" value="TreeGrafter"/>
</dbReference>
<keyword evidence="11" id="KW-1185">Reference proteome</keyword>
<evidence type="ECO:0000259" key="9">
    <source>
        <dbReference type="PROSITE" id="PS51012"/>
    </source>
</evidence>
<keyword evidence="6 8" id="KW-1133">Transmembrane helix</keyword>
<feature type="transmembrane region" description="Helical" evidence="8">
    <location>
        <begin position="20"/>
        <end position="41"/>
    </location>
</feature>
<keyword evidence="5 8" id="KW-0812">Transmembrane</keyword>
<reference evidence="11" key="1">
    <citation type="submission" date="2016-11" db="EMBL/GenBank/DDBJ databases">
        <authorList>
            <person name="Varghese N."/>
            <person name="Submissions S."/>
        </authorList>
    </citation>
    <scope>NUCLEOTIDE SEQUENCE [LARGE SCALE GENOMIC DNA]</scope>
    <source>
        <strain evidence="11">DSM 15285</strain>
    </source>
</reference>
<gene>
    <name evidence="10" type="ORF">SAMN02744040_01644</name>
</gene>
<evidence type="ECO:0000256" key="3">
    <source>
        <dbReference type="ARBA" id="ARBA00022448"/>
    </source>
</evidence>